<dbReference type="EMBL" id="NTFH01000005">
    <property type="protein sequence ID" value="PHQ15966.1"/>
    <property type="molecule type" value="Genomic_DNA"/>
</dbReference>
<proteinExistence type="predicted"/>
<evidence type="ECO:0000313" key="1">
    <source>
        <dbReference type="EMBL" id="PHQ15966.1"/>
    </source>
</evidence>
<accession>A0A2G1UN80</accession>
<dbReference type="RefSeq" id="WP_099614070.1">
    <property type="nucleotide sequence ID" value="NZ_KZ319369.1"/>
</dbReference>
<dbReference type="Pfam" id="PF11215">
    <property type="entry name" value="DUF3010"/>
    <property type="match status" value="1"/>
</dbReference>
<dbReference type="AlphaFoldDB" id="A0A2G1UN80"/>
<reference evidence="1 2" key="1">
    <citation type="submission" date="2017-09" db="EMBL/GenBank/DDBJ databases">
        <title>The draft genome sequences of Marinobacter sp. PWS21.</title>
        <authorList>
            <person name="Cao J."/>
        </authorList>
    </citation>
    <scope>NUCLEOTIDE SEQUENCE [LARGE SCALE GENOMIC DNA]</scope>
    <source>
        <strain evidence="1 2">PWS21</strain>
    </source>
</reference>
<dbReference type="Proteomes" id="UP000231409">
    <property type="component" value="Unassembled WGS sequence"/>
</dbReference>
<dbReference type="InterPro" id="IPR021378">
    <property type="entry name" value="DUF3010"/>
</dbReference>
<sequence>MIICGVELTGSDAVVCLLKLEQGHFSLPECKVRKLTLRKNHTRADLQQFQTAFADLMAEYRVEKVVIKERMPKGKFAGGAISFKLEAAIQLISGIDLDVTLLSPALIKSTLSANPLPIPFADTGLKVFQETAFVVAYAGHMVKG</sequence>
<evidence type="ECO:0008006" key="3">
    <source>
        <dbReference type="Google" id="ProtNLM"/>
    </source>
</evidence>
<gene>
    <name evidence="1" type="ORF">CLH61_07455</name>
</gene>
<comment type="caution">
    <text evidence="1">The sequence shown here is derived from an EMBL/GenBank/DDBJ whole genome shotgun (WGS) entry which is preliminary data.</text>
</comment>
<protein>
    <recommendedName>
        <fullName evidence="3">DUF3010 domain-containing protein</fullName>
    </recommendedName>
</protein>
<name>A0A2G1UN80_9GAMM</name>
<evidence type="ECO:0000313" key="2">
    <source>
        <dbReference type="Proteomes" id="UP000231409"/>
    </source>
</evidence>
<organism evidence="1 2">
    <name type="scientific">Marinobacter profundi</name>
    <dbReference type="NCBI Taxonomy" id="2666256"/>
    <lineage>
        <taxon>Bacteria</taxon>
        <taxon>Pseudomonadati</taxon>
        <taxon>Pseudomonadota</taxon>
        <taxon>Gammaproteobacteria</taxon>
        <taxon>Pseudomonadales</taxon>
        <taxon>Marinobacteraceae</taxon>
        <taxon>Marinobacter</taxon>
    </lineage>
</organism>
<keyword evidence="2" id="KW-1185">Reference proteome</keyword>